<reference evidence="4 5" key="1">
    <citation type="submission" date="2018-10" db="EMBL/GenBank/DDBJ databases">
        <title>Sequencing the genomes of 1000 actinobacteria strains.</title>
        <authorList>
            <person name="Klenk H.-P."/>
        </authorList>
    </citation>
    <scope>NUCLEOTIDE SEQUENCE [LARGE SCALE GENOMIC DNA]</scope>
    <source>
        <strain evidence="4 5">DSM 43800</strain>
    </source>
</reference>
<dbReference type="EMBL" id="RBXO01000001">
    <property type="protein sequence ID" value="RKT55468.1"/>
    <property type="molecule type" value="Genomic_DNA"/>
</dbReference>
<feature type="chain" id="PRO_5019818026" description="PKD domain-containing protein" evidence="2">
    <location>
        <begin position="29"/>
        <end position="489"/>
    </location>
</feature>
<dbReference type="Gene3D" id="2.60.40.10">
    <property type="entry name" value="Immunoglobulins"/>
    <property type="match status" value="1"/>
</dbReference>
<comment type="caution">
    <text evidence="4">The sequence shown here is derived from an EMBL/GenBank/DDBJ whole genome shotgun (WGS) entry which is preliminary data.</text>
</comment>
<sequence length="489" mass="51389">MRRTTKRTSVVALVALAIAVLAPGLAHAEPSANDDFDTATTIGALPFTTTEDTTTATKADDDPTSCYHWGSRTVWYHYTPTADGLVRVAANSTAQRPLIAVYTGKRGALTQVPGACSADTGTPETFPATAGTTYHILLIEYYGGGQVRLDVSAQPPAPNDDRAAAEVLDFPAARTGDLSHASAEPGEAAASCDTAADRSAWYRYTPDRTRSVSVSVSLRHQAVVTVYRGVTADPATEVDCAVVGDQGPGSVFTATAGETYLVRVAARPEHAGWFDLRVRNAPSLVPVVSPDPPRPSVFDDIEFDLWANGALGRPVTGGAIRFGDGASAPVGGDAPRHRYAVDGDYLVEATLSTDDGRSGTATRMVEVRTHDVAIGDFAVPASGRVGRTGTIRVSVTNTRYDETVQVELYRQAASGYSERLGALSQWVAASAGGAVAFPFAYTYRAEDVAAGVTFKAVAKLSERYDGDARPADNERQATTATVRPAPGVG</sequence>
<feature type="domain" description="PKD" evidence="3">
    <location>
        <begin position="322"/>
        <end position="367"/>
    </location>
</feature>
<keyword evidence="5" id="KW-1185">Reference proteome</keyword>
<dbReference type="OrthoDB" id="5241464at2"/>
<feature type="region of interest" description="Disordered" evidence="1">
    <location>
        <begin position="465"/>
        <end position="489"/>
    </location>
</feature>
<accession>A0A495W6P0</accession>
<name>A0A495W6P0_9PSEU</name>
<dbReference type="SUPFAM" id="SSF49299">
    <property type="entry name" value="PKD domain"/>
    <property type="match status" value="1"/>
</dbReference>
<protein>
    <recommendedName>
        <fullName evidence="3">PKD domain-containing protein</fullName>
    </recommendedName>
</protein>
<evidence type="ECO:0000256" key="2">
    <source>
        <dbReference type="SAM" id="SignalP"/>
    </source>
</evidence>
<proteinExistence type="predicted"/>
<dbReference type="InterPro" id="IPR000601">
    <property type="entry name" value="PKD_dom"/>
</dbReference>
<evidence type="ECO:0000313" key="5">
    <source>
        <dbReference type="Proteomes" id="UP000282084"/>
    </source>
</evidence>
<dbReference type="PROSITE" id="PS50093">
    <property type="entry name" value="PKD"/>
    <property type="match status" value="1"/>
</dbReference>
<keyword evidence="2" id="KW-0732">Signal</keyword>
<dbReference type="InterPro" id="IPR035986">
    <property type="entry name" value="PKD_dom_sf"/>
</dbReference>
<gene>
    <name evidence="4" type="ORF">C8E97_4137</name>
</gene>
<dbReference type="Proteomes" id="UP000282084">
    <property type="component" value="Unassembled WGS sequence"/>
</dbReference>
<feature type="compositionally biased region" description="Basic and acidic residues" evidence="1">
    <location>
        <begin position="465"/>
        <end position="475"/>
    </location>
</feature>
<evidence type="ECO:0000313" key="4">
    <source>
        <dbReference type="EMBL" id="RKT55468.1"/>
    </source>
</evidence>
<evidence type="ECO:0000259" key="3">
    <source>
        <dbReference type="PROSITE" id="PS50093"/>
    </source>
</evidence>
<organism evidence="4 5">
    <name type="scientific">Saccharothrix australiensis</name>
    <dbReference type="NCBI Taxonomy" id="2072"/>
    <lineage>
        <taxon>Bacteria</taxon>
        <taxon>Bacillati</taxon>
        <taxon>Actinomycetota</taxon>
        <taxon>Actinomycetes</taxon>
        <taxon>Pseudonocardiales</taxon>
        <taxon>Pseudonocardiaceae</taxon>
        <taxon>Saccharothrix</taxon>
    </lineage>
</organism>
<dbReference type="AlphaFoldDB" id="A0A495W6P0"/>
<evidence type="ECO:0000256" key="1">
    <source>
        <dbReference type="SAM" id="MobiDB-lite"/>
    </source>
</evidence>
<feature type="signal peptide" evidence="2">
    <location>
        <begin position="1"/>
        <end position="28"/>
    </location>
</feature>
<dbReference type="GO" id="GO:0005975">
    <property type="term" value="P:carbohydrate metabolic process"/>
    <property type="evidence" value="ECO:0007669"/>
    <property type="project" value="UniProtKB-ARBA"/>
</dbReference>
<dbReference type="RefSeq" id="WP_121007163.1">
    <property type="nucleotide sequence ID" value="NZ_RBXO01000001.1"/>
</dbReference>
<dbReference type="InterPro" id="IPR013783">
    <property type="entry name" value="Ig-like_fold"/>
</dbReference>